<dbReference type="GO" id="GO:0046872">
    <property type="term" value="F:metal ion binding"/>
    <property type="evidence" value="ECO:0007669"/>
    <property type="project" value="UniProtKB-KW"/>
</dbReference>
<name>A0A8S1N9C3_PARPR</name>
<proteinExistence type="predicted"/>
<dbReference type="PANTHER" id="PTHR47366:SF2">
    <property type="entry name" value="CHROMOSOME UNDETERMINED SCAFFOLD_37, WHOLE GENOME SHOTGUN SEQUENCE"/>
    <property type="match status" value="1"/>
</dbReference>
<gene>
    <name evidence="5" type="ORF">PPRIM_AZ9-3.1.T0790162</name>
</gene>
<organism evidence="5 6">
    <name type="scientific">Paramecium primaurelia</name>
    <dbReference type="NCBI Taxonomy" id="5886"/>
    <lineage>
        <taxon>Eukaryota</taxon>
        <taxon>Sar</taxon>
        <taxon>Alveolata</taxon>
        <taxon>Ciliophora</taxon>
        <taxon>Intramacronucleata</taxon>
        <taxon>Oligohymenophorea</taxon>
        <taxon>Peniculida</taxon>
        <taxon>Parameciidae</taxon>
        <taxon>Paramecium</taxon>
    </lineage>
</organism>
<dbReference type="EMBL" id="CAJJDM010000082">
    <property type="protein sequence ID" value="CAD8087829.1"/>
    <property type="molecule type" value="Genomic_DNA"/>
</dbReference>
<evidence type="ECO:0008006" key="7">
    <source>
        <dbReference type="Google" id="ProtNLM"/>
    </source>
</evidence>
<dbReference type="CDD" id="cd00454">
    <property type="entry name" value="TrHb1_N"/>
    <property type="match status" value="1"/>
</dbReference>
<dbReference type="Proteomes" id="UP000688137">
    <property type="component" value="Unassembled WGS sequence"/>
</dbReference>
<accession>A0A8S1N9C3</accession>
<evidence type="ECO:0000256" key="4">
    <source>
        <dbReference type="ARBA" id="ARBA00023004"/>
    </source>
</evidence>
<keyword evidence="6" id="KW-1185">Reference proteome</keyword>
<evidence type="ECO:0000313" key="6">
    <source>
        <dbReference type="Proteomes" id="UP000688137"/>
    </source>
</evidence>
<dbReference type="Pfam" id="PF01152">
    <property type="entry name" value="Bac_globin"/>
    <property type="match status" value="1"/>
</dbReference>
<keyword evidence="4" id="KW-0408">Iron</keyword>
<evidence type="ECO:0000256" key="2">
    <source>
        <dbReference type="ARBA" id="ARBA00022617"/>
    </source>
</evidence>
<dbReference type="InterPro" id="IPR001486">
    <property type="entry name" value="Hemoglobin_trunc"/>
</dbReference>
<keyword evidence="3" id="KW-0479">Metal-binding</keyword>
<reference evidence="5" key="1">
    <citation type="submission" date="2021-01" db="EMBL/GenBank/DDBJ databases">
        <authorList>
            <consortium name="Genoscope - CEA"/>
            <person name="William W."/>
        </authorList>
    </citation>
    <scope>NUCLEOTIDE SEQUENCE</scope>
</reference>
<dbReference type="OMA" id="CPHTKYT"/>
<evidence type="ECO:0000313" key="5">
    <source>
        <dbReference type="EMBL" id="CAD8087829.1"/>
    </source>
</evidence>
<dbReference type="AlphaFoldDB" id="A0A8S1N9C3"/>
<protein>
    <recommendedName>
        <fullName evidence="7">Group 1 truncated hemoglobin</fullName>
    </recommendedName>
</protein>
<evidence type="ECO:0000256" key="1">
    <source>
        <dbReference type="ARBA" id="ARBA00022448"/>
    </source>
</evidence>
<sequence length="120" mass="14172">MDQNIFDSFGGDGQISDLIDQFYYKVLFDQTLRGKFLKADMTRVRLQQKTFFAQMFGCPHTKYTGKDLIEVHKNLNITNQQFDRFLHHLKCILSDMNKPAELIDQIIKKVDSHRKLIVFE</sequence>
<dbReference type="PANTHER" id="PTHR47366">
    <property type="entry name" value="TWO-ON-TWO HEMOGLOBIN-3"/>
    <property type="match status" value="1"/>
</dbReference>
<dbReference type="GO" id="GO:0019825">
    <property type="term" value="F:oxygen binding"/>
    <property type="evidence" value="ECO:0007669"/>
    <property type="project" value="InterPro"/>
</dbReference>
<dbReference type="InterPro" id="IPR044203">
    <property type="entry name" value="GlbO/GLB3-like"/>
</dbReference>
<keyword evidence="2" id="KW-0349">Heme</keyword>
<dbReference type="GO" id="GO:0005344">
    <property type="term" value="F:oxygen carrier activity"/>
    <property type="evidence" value="ECO:0007669"/>
    <property type="project" value="InterPro"/>
</dbReference>
<evidence type="ECO:0000256" key="3">
    <source>
        <dbReference type="ARBA" id="ARBA00022723"/>
    </source>
</evidence>
<comment type="caution">
    <text evidence="5">The sequence shown here is derived from an EMBL/GenBank/DDBJ whole genome shotgun (WGS) entry which is preliminary data.</text>
</comment>
<keyword evidence="1" id="KW-0813">Transport</keyword>